<gene>
    <name evidence="1" type="ORF">BJ959_000378</name>
</gene>
<evidence type="ECO:0000313" key="2">
    <source>
        <dbReference type="Proteomes" id="UP000552883"/>
    </source>
</evidence>
<protein>
    <recommendedName>
        <fullName evidence="3">Bacterial Pleckstrin homology domain-containing protein</fullName>
    </recommendedName>
</protein>
<dbReference type="Proteomes" id="UP000552883">
    <property type="component" value="Unassembled WGS sequence"/>
</dbReference>
<dbReference type="RefSeq" id="WP_153980963.1">
    <property type="nucleotide sequence ID" value="NZ_BAAANZ010000001.1"/>
</dbReference>
<dbReference type="AlphaFoldDB" id="A0A840XEE8"/>
<comment type="caution">
    <text evidence="1">The sequence shown here is derived from an EMBL/GenBank/DDBJ whole genome shotgun (WGS) entry which is preliminary data.</text>
</comment>
<proteinExistence type="predicted"/>
<dbReference type="EMBL" id="JACHBS010000001">
    <property type="protein sequence ID" value="MBB5616882.1"/>
    <property type="molecule type" value="Genomic_DNA"/>
</dbReference>
<sequence>MPTITIDAQSVTLRLTVAERIFALRGDLRLPLDAISAVDAVPDGLAAVQGLRAPGLGVPGGAKIGTWRRRGGATIALVRGRGPALRIHTRAGSLRSVIVSTERAPELAAQLGGLVADPAR</sequence>
<name>A0A840XEE8_9MICO</name>
<keyword evidence="2" id="KW-1185">Reference proteome</keyword>
<evidence type="ECO:0000313" key="1">
    <source>
        <dbReference type="EMBL" id="MBB5616882.1"/>
    </source>
</evidence>
<reference evidence="1 2" key="1">
    <citation type="submission" date="2020-08" db="EMBL/GenBank/DDBJ databases">
        <title>Sequencing the genomes of 1000 actinobacteria strains.</title>
        <authorList>
            <person name="Klenk H.-P."/>
        </authorList>
    </citation>
    <scope>NUCLEOTIDE SEQUENCE [LARGE SCALE GENOMIC DNA]</scope>
    <source>
        <strain evidence="1 2">DSM 23889</strain>
    </source>
</reference>
<organism evidence="1 2">
    <name type="scientific">Microcella frigidaquae</name>
    <dbReference type="NCBI Taxonomy" id="424758"/>
    <lineage>
        <taxon>Bacteria</taxon>
        <taxon>Bacillati</taxon>
        <taxon>Actinomycetota</taxon>
        <taxon>Actinomycetes</taxon>
        <taxon>Micrococcales</taxon>
        <taxon>Microbacteriaceae</taxon>
        <taxon>Microcella</taxon>
    </lineage>
</organism>
<accession>A0A840XEE8</accession>
<evidence type="ECO:0008006" key="3">
    <source>
        <dbReference type="Google" id="ProtNLM"/>
    </source>
</evidence>
<dbReference type="OrthoDB" id="530515at2"/>